<protein>
    <submittedName>
        <fullName evidence="1">Uncharacterized protein</fullName>
    </submittedName>
</protein>
<organism evidence="1 2">
    <name type="scientific">Bacteroides fluxus YIT 12057</name>
    <dbReference type="NCBI Taxonomy" id="763034"/>
    <lineage>
        <taxon>Bacteria</taxon>
        <taxon>Pseudomonadati</taxon>
        <taxon>Bacteroidota</taxon>
        <taxon>Bacteroidia</taxon>
        <taxon>Bacteroidales</taxon>
        <taxon>Bacteroidaceae</taxon>
        <taxon>Bacteroides</taxon>
    </lineage>
</organism>
<evidence type="ECO:0000313" key="2">
    <source>
        <dbReference type="Proteomes" id="UP000003416"/>
    </source>
</evidence>
<gene>
    <name evidence="1" type="ORF">HMPREF9446_01628</name>
</gene>
<name>F3PS94_9BACE</name>
<dbReference type="Proteomes" id="UP000003416">
    <property type="component" value="Unassembled WGS sequence"/>
</dbReference>
<proteinExistence type="predicted"/>
<keyword evidence="2" id="KW-1185">Reference proteome</keyword>
<dbReference type="STRING" id="763034.HMPREF9446_01628"/>
<sequence length="50" mass="5820">MKTVIIIYLCKGKNKVAQRQCHGRKMKCPDNEKAVRCCRTAFLSFTYSYS</sequence>
<dbReference type="AlphaFoldDB" id="F3PS94"/>
<dbReference type="EMBL" id="AFBN01000028">
    <property type="protein sequence ID" value="EGF57548.1"/>
    <property type="molecule type" value="Genomic_DNA"/>
</dbReference>
<dbReference type="HOGENOM" id="CLU_3114526_0_0_10"/>
<comment type="caution">
    <text evidence="1">The sequence shown here is derived from an EMBL/GenBank/DDBJ whole genome shotgun (WGS) entry which is preliminary data.</text>
</comment>
<accession>F3PS94</accession>
<reference evidence="1 2" key="1">
    <citation type="submission" date="2011-02" db="EMBL/GenBank/DDBJ databases">
        <authorList>
            <person name="Weinstock G."/>
            <person name="Sodergren E."/>
            <person name="Clifton S."/>
            <person name="Fulton L."/>
            <person name="Fulton B."/>
            <person name="Courtney L."/>
            <person name="Fronick C."/>
            <person name="Harrison M."/>
            <person name="Strong C."/>
            <person name="Farmer C."/>
            <person name="Delahaunty K."/>
            <person name="Markovic C."/>
            <person name="Hall O."/>
            <person name="Minx P."/>
            <person name="Tomlinson C."/>
            <person name="Mitreva M."/>
            <person name="Hou S."/>
            <person name="Chen J."/>
            <person name="Wollam A."/>
            <person name="Pepin K.H."/>
            <person name="Johnson M."/>
            <person name="Bhonagiri V."/>
            <person name="Zhang X."/>
            <person name="Suruliraj S."/>
            <person name="Warren W."/>
            <person name="Chinwalla A."/>
            <person name="Mardis E.R."/>
            <person name="Wilson R.K."/>
        </authorList>
    </citation>
    <scope>NUCLEOTIDE SEQUENCE [LARGE SCALE GENOMIC DNA]</scope>
    <source>
        <strain evidence="1 2">YIT 12057</strain>
    </source>
</reference>
<evidence type="ECO:0000313" key="1">
    <source>
        <dbReference type="EMBL" id="EGF57548.1"/>
    </source>
</evidence>